<dbReference type="CDD" id="cd03426">
    <property type="entry name" value="NUDIX_CoAse_Nudt7"/>
    <property type="match status" value="1"/>
</dbReference>
<evidence type="ECO:0000256" key="7">
    <source>
        <dbReference type="SAM" id="MobiDB-lite"/>
    </source>
</evidence>
<keyword evidence="6" id="KW-0464">Manganese</keyword>
<dbReference type="AlphaFoldDB" id="A0A975FPA6"/>
<proteinExistence type="predicted"/>
<feature type="region of interest" description="Disordered" evidence="7">
    <location>
        <begin position="39"/>
        <end position="62"/>
    </location>
</feature>
<keyword evidence="4" id="KW-0378">Hydrolase</keyword>
<protein>
    <submittedName>
        <fullName evidence="9">CoA pyrophosphatase</fullName>
    </submittedName>
</protein>
<evidence type="ECO:0000256" key="6">
    <source>
        <dbReference type="ARBA" id="ARBA00023211"/>
    </source>
</evidence>
<feature type="region of interest" description="Disordered" evidence="7">
    <location>
        <begin position="1"/>
        <end position="27"/>
    </location>
</feature>
<dbReference type="GO" id="GO:0010945">
    <property type="term" value="F:coenzyme A diphosphatase activity"/>
    <property type="evidence" value="ECO:0007669"/>
    <property type="project" value="InterPro"/>
</dbReference>
<dbReference type="KEGG" id="aarc:G127AT_06690"/>
<evidence type="ECO:0000256" key="5">
    <source>
        <dbReference type="ARBA" id="ARBA00022842"/>
    </source>
</evidence>
<evidence type="ECO:0000256" key="2">
    <source>
        <dbReference type="ARBA" id="ARBA00001946"/>
    </source>
</evidence>
<sequence length="340" mass="36594">MPKSYGSRARIAPRHPPPPPPRARPRPCLLALAPVCSPSPLSARPRPAPSLRNAGTPSACRPREWARGAATRAHSCIAQKGGRRRARARRGGLHCAGGEVRSNAAGCPRRYARGVSAASARAQLEGLIGDRTIFDRWPERTAGGERPAAVLVLFGVLDGHPADRDAQARAVSRDLDVLLLARAATLSTHAGQVAFPGGRLEPADRGPVDAALREANEETGLDPEGVEVLGMLPELPMPYSRHIVTPVLGWWASQSPVRAVDAAESAAVFRTPVAELLDPDNRYTSVLRRGGRTMRGPAWLVGPESRHVLWGFTAGILDAVFDRLGWAEDWDRTRELDLEG</sequence>
<feature type="compositionally biased region" description="Low complexity" evidence="7">
    <location>
        <begin position="39"/>
        <end position="52"/>
    </location>
</feature>
<name>A0A975FPA6_9MICO</name>
<dbReference type="EMBL" id="CP071696">
    <property type="protein sequence ID" value="QTX05875.1"/>
    <property type="molecule type" value="Genomic_DNA"/>
</dbReference>
<dbReference type="PROSITE" id="PS51462">
    <property type="entry name" value="NUDIX"/>
    <property type="match status" value="1"/>
</dbReference>
<dbReference type="InterPro" id="IPR000086">
    <property type="entry name" value="NUDIX_hydrolase_dom"/>
</dbReference>
<dbReference type="PANTHER" id="PTHR12992">
    <property type="entry name" value="NUDIX HYDROLASE"/>
    <property type="match status" value="1"/>
</dbReference>
<evidence type="ECO:0000256" key="1">
    <source>
        <dbReference type="ARBA" id="ARBA00001936"/>
    </source>
</evidence>
<gene>
    <name evidence="9" type="ORF">G127AT_06690</name>
</gene>
<dbReference type="Gene3D" id="3.90.79.10">
    <property type="entry name" value="Nucleoside Triphosphate Pyrophosphohydrolase"/>
    <property type="match status" value="1"/>
</dbReference>
<evidence type="ECO:0000256" key="4">
    <source>
        <dbReference type="ARBA" id="ARBA00022801"/>
    </source>
</evidence>
<dbReference type="PANTHER" id="PTHR12992:SF11">
    <property type="entry name" value="MITOCHONDRIAL COENZYME A DIPHOSPHATASE NUDT8"/>
    <property type="match status" value="1"/>
</dbReference>
<dbReference type="InterPro" id="IPR045121">
    <property type="entry name" value="CoAse"/>
</dbReference>
<dbReference type="InterPro" id="IPR015797">
    <property type="entry name" value="NUDIX_hydrolase-like_dom_sf"/>
</dbReference>
<comment type="cofactor">
    <cofactor evidence="2">
        <name>Mg(2+)</name>
        <dbReference type="ChEBI" id="CHEBI:18420"/>
    </cofactor>
</comment>
<dbReference type="GO" id="GO:0046872">
    <property type="term" value="F:metal ion binding"/>
    <property type="evidence" value="ECO:0007669"/>
    <property type="project" value="UniProtKB-KW"/>
</dbReference>
<dbReference type="Proteomes" id="UP000671914">
    <property type="component" value="Chromosome"/>
</dbReference>
<evidence type="ECO:0000313" key="9">
    <source>
        <dbReference type="EMBL" id="QTX05875.1"/>
    </source>
</evidence>
<comment type="cofactor">
    <cofactor evidence="1">
        <name>Mn(2+)</name>
        <dbReference type="ChEBI" id="CHEBI:29035"/>
    </cofactor>
</comment>
<keyword evidence="3" id="KW-0479">Metal-binding</keyword>
<feature type="domain" description="Nudix hydrolase" evidence="8">
    <location>
        <begin position="144"/>
        <end position="293"/>
    </location>
</feature>
<dbReference type="SUPFAM" id="SSF55811">
    <property type="entry name" value="Nudix"/>
    <property type="match status" value="1"/>
</dbReference>
<keyword evidence="10" id="KW-1185">Reference proteome</keyword>
<accession>A0A975FPA6</accession>
<evidence type="ECO:0000259" key="8">
    <source>
        <dbReference type="PROSITE" id="PS51462"/>
    </source>
</evidence>
<keyword evidence="5" id="KW-0460">Magnesium</keyword>
<dbReference type="Pfam" id="PF00293">
    <property type="entry name" value="NUDIX"/>
    <property type="match status" value="1"/>
</dbReference>
<evidence type="ECO:0000256" key="3">
    <source>
        <dbReference type="ARBA" id="ARBA00022723"/>
    </source>
</evidence>
<organism evidence="9 10">
    <name type="scientific">Agromyces archimandritae</name>
    <dbReference type="NCBI Taxonomy" id="2781962"/>
    <lineage>
        <taxon>Bacteria</taxon>
        <taxon>Bacillati</taxon>
        <taxon>Actinomycetota</taxon>
        <taxon>Actinomycetes</taxon>
        <taxon>Micrococcales</taxon>
        <taxon>Microbacteriaceae</taxon>
        <taxon>Agromyces</taxon>
    </lineage>
</organism>
<reference evidence="9" key="1">
    <citation type="submission" date="2021-03" db="EMBL/GenBank/DDBJ databases">
        <title>Agromyces archimandritus sp. nov., isolated from the cockroach Archimandrita tessellata.</title>
        <authorList>
            <person name="Guzman J."/>
            <person name="Ortuzar M."/>
            <person name="Poehlein A."/>
            <person name="Daniel R."/>
            <person name="Trujillo M."/>
            <person name="Vilcinskas A."/>
        </authorList>
    </citation>
    <scope>NUCLEOTIDE SEQUENCE</scope>
    <source>
        <strain evidence="9">G127AT</strain>
    </source>
</reference>
<evidence type="ECO:0000313" key="10">
    <source>
        <dbReference type="Proteomes" id="UP000671914"/>
    </source>
</evidence>